<sequence>MREEIVEKLQTDPGPDPDAGKLGQLINGLGVVFAVGILAAAAILVIEIFLRYALNAPTIWAHETVIFLSATAFIFGGLYVVARNAHIRVVLIYDILPQKIRRYFDLAISIACFLASGMFAWAAWKGVERAIWTPAGAFRLETSGSAWNPPTPGLLKLFLLFILIVMTIQFLVLAISYFKKKSH</sequence>
<feature type="transmembrane region" description="Helical" evidence="9">
    <location>
        <begin position="103"/>
        <end position="124"/>
    </location>
</feature>
<comment type="subcellular location">
    <subcellularLocation>
        <location evidence="1 9">Cell inner membrane</location>
        <topology evidence="1 9">Multi-pass membrane protein</topology>
    </subcellularLocation>
</comment>
<evidence type="ECO:0000259" key="10">
    <source>
        <dbReference type="Pfam" id="PF04290"/>
    </source>
</evidence>
<feature type="transmembrane region" description="Helical" evidence="9">
    <location>
        <begin position="157"/>
        <end position="178"/>
    </location>
</feature>
<name>A0ABS9E9N1_9HYPH</name>
<keyword evidence="3" id="KW-1003">Cell membrane</keyword>
<dbReference type="Pfam" id="PF04290">
    <property type="entry name" value="DctQ"/>
    <property type="match status" value="1"/>
</dbReference>
<evidence type="ECO:0000256" key="3">
    <source>
        <dbReference type="ARBA" id="ARBA00022475"/>
    </source>
</evidence>
<proteinExistence type="inferred from homology"/>
<comment type="similarity">
    <text evidence="8 9">Belongs to the TRAP transporter small permease family.</text>
</comment>
<keyword evidence="12" id="KW-1185">Reference proteome</keyword>
<evidence type="ECO:0000256" key="2">
    <source>
        <dbReference type="ARBA" id="ARBA00022448"/>
    </source>
</evidence>
<evidence type="ECO:0000256" key="5">
    <source>
        <dbReference type="ARBA" id="ARBA00022692"/>
    </source>
</evidence>
<evidence type="ECO:0000256" key="6">
    <source>
        <dbReference type="ARBA" id="ARBA00022989"/>
    </source>
</evidence>
<keyword evidence="6 9" id="KW-1133">Transmembrane helix</keyword>
<comment type="caution">
    <text evidence="11">The sequence shown here is derived from an EMBL/GenBank/DDBJ whole genome shotgun (WGS) entry which is preliminary data.</text>
</comment>
<dbReference type="InterPro" id="IPR055348">
    <property type="entry name" value="DctQ"/>
</dbReference>
<organism evidence="11 12">
    <name type="scientific">Maritalea mediterranea</name>
    <dbReference type="NCBI Taxonomy" id="2909667"/>
    <lineage>
        <taxon>Bacteria</taxon>
        <taxon>Pseudomonadati</taxon>
        <taxon>Pseudomonadota</taxon>
        <taxon>Alphaproteobacteria</taxon>
        <taxon>Hyphomicrobiales</taxon>
        <taxon>Devosiaceae</taxon>
        <taxon>Maritalea</taxon>
    </lineage>
</organism>
<keyword evidence="4 9" id="KW-0997">Cell inner membrane</keyword>
<keyword evidence="7 9" id="KW-0472">Membrane</keyword>
<keyword evidence="5 9" id="KW-0812">Transmembrane</keyword>
<evidence type="ECO:0000256" key="4">
    <source>
        <dbReference type="ARBA" id="ARBA00022519"/>
    </source>
</evidence>
<dbReference type="InterPro" id="IPR007387">
    <property type="entry name" value="TRAP_DctQ"/>
</dbReference>
<comment type="function">
    <text evidence="9">Part of the tripartite ATP-independent periplasmic (TRAP) transport system.</text>
</comment>
<dbReference type="EMBL" id="JAKGTI010000001">
    <property type="protein sequence ID" value="MCF4098490.1"/>
    <property type="molecule type" value="Genomic_DNA"/>
</dbReference>
<evidence type="ECO:0000256" key="7">
    <source>
        <dbReference type="ARBA" id="ARBA00023136"/>
    </source>
</evidence>
<comment type="subunit">
    <text evidence="9">The complex comprises the extracytoplasmic solute receptor protein and the two transmembrane proteins.</text>
</comment>
<accession>A0ABS9E9N1</accession>
<feature type="domain" description="Tripartite ATP-independent periplasmic transporters DctQ component" evidence="10">
    <location>
        <begin position="41"/>
        <end position="175"/>
    </location>
</feature>
<dbReference type="RefSeq" id="WP_236114008.1">
    <property type="nucleotide sequence ID" value="NZ_JAKGTI010000001.1"/>
</dbReference>
<protein>
    <recommendedName>
        <fullName evidence="9">TRAP transporter small permease protein</fullName>
    </recommendedName>
</protein>
<evidence type="ECO:0000256" key="8">
    <source>
        <dbReference type="ARBA" id="ARBA00038436"/>
    </source>
</evidence>
<keyword evidence="2 9" id="KW-0813">Transport</keyword>
<dbReference type="PANTHER" id="PTHR35011">
    <property type="entry name" value="2,3-DIKETO-L-GULONATE TRAP TRANSPORTER SMALL PERMEASE PROTEIN YIAM"/>
    <property type="match status" value="1"/>
</dbReference>
<reference evidence="11 12" key="1">
    <citation type="submission" date="2022-01" db="EMBL/GenBank/DDBJ databases">
        <title>Maritalea mediterranea sp. nov., isolated from marine plastic residues from the Malva-rosa beach (Valencia, Spain).</title>
        <authorList>
            <person name="Vidal-Verdu A."/>
            <person name="Molina-Menor E."/>
            <person name="Pascual J."/>
            <person name="Pereto J."/>
            <person name="Porcar M."/>
        </authorList>
    </citation>
    <scope>NUCLEOTIDE SEQUENCE [LARGE SCALE GENOMIC DNA]</scope>
    <source>
        <strain evidence="11 12">P4.10X</strain>
    </source>
</reference>
<feature type="transmembrane region" description="Helical" evidence="9">
    <location>
        <begin position="59"/>
        <end position="82"/>
    </location>
</feature>
<evidence type="ECO:0000256" key="9">
    <source>
        <dbReference type="RuleBase" id="RU369079"/>
    </source>
</evidence>
<evidence type="ECO:0000313" key="11">
    <source>
        <dbReference type="EMBL" id="MCF4098490.1"/>
    </source>
</evidence>
<feature type="transmembrane region" description="Helical" evidence="9">
    <location>
        <begin position="31"/>
        <end position="53"/>
    </location>
</feature>
<gene>
    <name evidence="11" type="ORF">L1I42_08310</name>
</gene>
<evidence type="ECO:0000256" key="1">
    <source>
        <dbReference type="ARBA" id="ARBA00004429"/>
    </source>
</evidence>
<evidence type="ECO:0000313" key="12">
    <source>
        <dbReference type="Proteomes" id="UP001201217"/>
    </source>
</evidence>
<dbReference type="Proteomes" id="UP001201217">
    <property type="component" value="Unassembled WGS sequence"/>
</dbReference>